<evidence type="ECO:0000313" key="3">
    <source>
        <dbReference type="Proteomes" id="UP000187406"/>
    </source>
</evidence>
<dbReference type="Gene3D" id="2.30.30.140">
    <property type="match status" value="1"/>
</dbReference>
<protein>
    <submittedName>
        <fullName evidence="2">Agenet domain-containing protein</fullName>
    </submittedName>
</protein>
<gene>
    <name evidence="2" type="ORF">CFOL_v3_09490</name>
</gene>
<dbReference type="OrthoDB" id="935420at2759"/>
<reference evidence="3" key="1">
    <citation type="submission" date="2016-04" db="EMBL/GenBank/DDBJ databases">
        <title>Cephalotus genome sequencing.</title>
        <authorList>
            <person name="Fukushima K."/>
            <person name="Hasebe M."/>
            <person name="Fang X."/>
        </authorList>
    </citation>
    <scope>NUCLEOTIDE SEQUENCE [LARGE SCALE GENOMIC DNA]</scope>
    <source>
        <strain evidence="3">cv. St1</strain>
    </source>
</reference>
<dbReference type="AlphaFoldDB" id="A0A1Q3BDK7"/>
<dbReference type="PANTHER" id="PTHR31917:SF5">
    <property type="entry name" value="OS02G0204500 PROTEIN"/>
    <property type="match status" value="1"/>
</dbReference>
<dbReference type="EMBL" id="BDDD01000447">
    <property type="protein sequence ID" value="GAV65979.1"/>
    <property type="molecule type" value="Genomic_DNA"/>
</dbReference>
<dbReference type="CDD" id="cd20406">
    <property type="entry name" value="Tudor_Agenet_AtDUF_rpt2_4"/>
    <property type="match status" value="1"/>
</dbReference>
<feature type="domain" description="Agenet" evidence="1">
    <location>
        <begin position="70"/>
        <end position="126"/>
    </location>
</feature>
<organism evidence="2 3">
    <name type="scientific">Cephalotus follicularis</name>
    <name type="common">Albany pitcher plant</name>
    <dbReference type="NCBI Taxonomy" id="3775"/>
    <lineage>
        <taxon>Eukaryota</taxon>
        <taxon>Viridiplantae</taxon>
        <taxon>Streptophyta</taxon>
        <taxon>Embryophyta</taxon>
        <taxon>Tracheophyta</taxon>
        <taxon>Spermatophyta</taxon>
        <taxon>Magnoliopsida</taxon>
        <taxon>eudicotyledons</taxon>
        <taxon>Gunneridae</taxon>
        <taxon>Pentapetalae</taxon>
        <taxon>rosids</taxon>
        <taxon>fabids</taxon>
        <taxon>Oxalidales</taxon>
        <taxon>Cephalotaceae</taxon>
        <taxon>Cephalotus</taxon>
    </lineage>
</organism>
<dbReference type="InterPro" id="IPR008395">
    <property type="entry name" value="Agenet-like_dom"/>
</dbReference>
<dbReference type="SMART" id="SM00743">
    <property type="entry name" value="Agenet"/>
    <property type="match status" value="2"/>
</dbReference>
<feature type="domain" description="Agenet" evidence="1">
    <location>
        <begin position="1"/>
        <end position="67"/>
    </location>
</feature>
<keyword evidence="3" id="KW-1185">Reference proteome</keyword>
<proteinExistence type="predicted"/>
<evidence type="ECO:0000313" key="2">
    <source>
        <dbReference type="EMBL" id="GAV65979.1"/>
    </source>
</evidence>
<comment type="caution">
    <text evidence="2">The sequence shown here is derived from an EMBL/GenBank/DDBJ whole genome shotgun (WGS) entry which is preliminary data.</text>
</comment>
<dbReference type="Pfam" id="PF05641">
    <property type="entry name" value="Agenet"/>
    <property type="match status" value="1"/>
</dbReference>
<sequence>MRLTRGTNVEVLSRKKVPTGAWHSAVILSGNGHTYSVRYDSYDETTGEVVIERVPRKALRPYPPPVVGADNWVPGNLVEVFHDESWKTATVTEVMGDYNLSVKLLGASEEFRAPRSHLRIKQCFCKGKWVAVGRAQYNISSVEKNAKPTLKRRSPLSSSYIEQYAAAAKKIRVIEKEGSDRQASFPSPASEKRIVAMMLNHQMKVDMRRKDVLFLQMRNLRQRLKGQSYKPIVAF</sequence>
<evidence type="ECO:0000259" key="1">
    <source>
        <dbReference type="SMART" id="SM00743"/>
    </source>
</evidence>
<dbReference type="Proteomes" id="UP000187406">
    <property type="component" value="Unassembled WGS sequence"/>
</dbReference>
<dbReference type="STRING" id="3775.A0A1Q3BDK7"/>
<dbReference type="InParanoid" id="A0A1Q3BDK7"/>
<accession>A0A1Q3BDK7</accession>
<dbReference type="InterPro" id="IPR014002">
    <property type="entry name" value="Agenet_dom_plant"/>
</dbReference>
<dbReference type="PANTHER" id="PTHR31917">
    <property type="entry name" value="AGENET DOMAIN-CONTAINING PROTEIN-RELATED"/>
    <property type="match status" value="1"/>
</dbReference>
<name>A0A1Q3BDK7_CEPFO</name>